<accession>A0A090QXX0</accession>
<keyword evidence="3" id="KW-0813">Transport</keyword>
<name>A0A090QXX0_9GAMM</name>
<keyword evidence="3" id="KW-0407">Ion channel</keyword>
<protein>
    <submittedName>
        <fullName evidence="3">Potassium channel protein</fullName>
    </submittedName>
</protein>
<dbReference type="Pfam" id="PF07885">
    <property type="entry name" value="Ion_trans_2"/>
    <property type="match status" value="1"/>
</dbReference>
<gene>
    <name evidence="3" type="ORF">JCM19237_4529</name>
</gene>
<feature type="transmembrane region" description="Helical" evidence="1">
    <location>
        <begin position="72"/>
        <end position="89"/>
    </location>
</feature>
<feature type="transmembrane region" description="Helical" evidence="1">
    <location>
        <begin position="34"/>
        <end position="52"/>
    </location>
</feature>
<evidence type="ECO:0000256" key="1">
    <source>
        <dbReference type="SAM" id="Phobius"/>
    </source>
</evidence>
<sequence>MVVLMFVFFFGTFKSIMRQILFTGSIDNNKVVGSLALFLLLGLMWALMYLLILEFSPAAFTGLEKKEWGETFANAAYFSFVTLTTLGYGDISPVTPFAQVIVYLEAIAGVFYMAIVVASLVGASQTNQDNQDE</sequence>
<keyword evidence="3" id="KW-0406">Ion transport</keyword>
<feature type="transmembrane region" description="Helical" evidence="1">
    <location>
        <begin position="101"/>
        <end position="123"/>
    </location>
</feature>
<organism evidence="3 4">
    <name type="scientific">Photobacterium aphoticum</name>
    <dbReference type="NCBI Taxonomy" id="754436"/>
    <lineage>
        <taxon>Bacteria</taxon>
        <taxon>Pseudomonadati</taxon>
        <taxon>Pseudomonadota</taxon>
        <taxon>Gammaproteobacteria</taxon>
        <taxon>Vibrionales</taxon>
        <taxon>Vibrionaceae</taxon>
        <taxon>Photobacterium</taxon>
    </lineage>
</organism>
<evidence type="ECO:0000313" key="4">
    <source>
        <dbReference type="Proteomes" id="UP000029227"/>
    </source>
</evidence>
<dbReference type="EMBL" id="BBMN01000015">
    <property type="protein sequence ID" value="GAL07113.1"/>
    <property type="molecule type" value="Genomic_DNA"/>
</dbReference>
<keyword evidence="1" id="KW-0812">Transmembrane</keyword>
<dbReference type="STRING" id="754436.JCM19237_4529"/>
<dbReference type="PRINTS" id="PR00169">
    <property type="entry name" value="KCHANNEL"/>
</dbReference>
<proteinExistence type="predicted"/>
<dbReference type="Proteomes" id="UP000029227">
    <property type="component" value="Unassembled WGS sequence"/>
</dbReference>
<reference evidence="3 4" key="1">
    <citation type="journal article" date="2014" name="Genome Announc.">
        <title>Draft Genome Sequences of Two Vibrionaceae Species, Vibrio ponticus C121 and Photobacterium aphoticum C119, Isolated as Coral Reef Microbiota.</title>
        <authorList>
            <person name="Al-saari N."/>
            <person name="Meirelles P.M."/>
            <person name="Mino S."/>
            <person name="Suda W."/>
            <person name="Oshima K."/>
            <person name="Hattori M."/>
            <person name="Ohkuma M."/>
            <person name="Thompson F.L."/>
            <person name="Gomez-Gil B."/>
            <person name="Sawabe T."/>
            <person name="Sawabe T."/>
        </authorList>
    </citation>
    <scope>NUCLEOTIDE SEQUENCE [LARGE SCALE GENOMIC DNA]</scope>
    <source>
        <strain evidence="3 4">JCM 19237</strain>
    </source>
</reference>
<dbReference type="eggNOG" id="ENOG5032Y28">
    <property type="taxonomic scope" value="Bacteria"/>
</dbReference>
<dbReference type="GO" id="GO:0034220">
    <property type="term" value="P:monoatomic ion transmembrane transport"/>
    <property type="evidence" value="ECO:0007669"/>
    <property type="project" value="UniProtKB-KW"/>
</dbReference>
<comment type="caution">
    <text evidence="3">The sequence shown here is derived from an EMBL/GenBank/DDBJ whole genome shotgun (WGS) entry which is preliminary data.</text>
</comment>
<dbReference type="AlphaFoldDB" id="A0A090QXX0"/>
<dbReference type="Gene3D" id="1.10.287.70">
    <property type="match status" value="1"/>
</dbReference>
<dbReference type="SUPFAM" id="SSF81324">
    <property type="entry name" value="Voltage-gated potassium channels"/>
    <property type="match status" value="1"/>
</dbReference>
<evidence type="ECO:0000313" key="3">
    <source>
        <dbReference type="EMBL" id="GAL07113.1"/>
    </source>
</evidence>
<feature type="domain" description="Potassium channel" evidence="2">
    <location>
        <begin position="52"/>
        <end position="121"/>
    </location>
</feature>
<keyword evidence="1" id="KW-0472">Membrane</keyword>
<dbReference type="InterPro" id="IPR013099">
    <property type="entry name" value="K_chnl_dom"/>
</dbReference>
<evidence type="ECO:0000259" key="2">
    <source>
        <dbReference type="Pfam" id="PF07885"/>
    </source>
</evidence>
<keyword evidence="1" id="KW-1133">Transmembrane helix</keyword>